<proteinExistence type="predicted"/>
<keyword evidence="1" id="KW-0539">Nucleus</keyword>
<evidence type="ECO:0000313" key="4">
    <source>
        <dbReference type="Proteomes" id="UP000244855"/>
    </source>
</evidence>
<dbReference type="Proteomes" id="UP000244855">
    <property type="component" value="Unassembled WGS sequence"/>
</dbReference>
<dbReference type="GO" id="GO:0008270">
    <property type="term" value="F:zinc ion binding"/>
    <property type="evidence" value="ECO:0007669"/>
    <property type="project" value="InterPro"/>
</dbReference>
<dbReference type="GO" id="GO:0000981">
    <property type="term" value="F:DNA-binding transcription factor activity, RNA polymerase II-specific"/>
    <property type="evidence" value="ECO:0007669"/>
    <property type="project" value="InterPro"/>
</dbReference>
<evidence type="ECO:0000259" key="2">
    <source>
        <dbReference type="PROSITE" id="PS50048"/>
    </source>
</evidence>
<reference evidence="3 4" key="1">
    <citation type="journal article" date="2018" name="Sci. Rep.">
        <title>Comparative genomics provides insights into the lifestyle and reveals functional heterogeneity of dark septate endophytic fungi.</title>
        <authorList>
            <person name="Knapp D.G."/>
            <person name="Nemeth J.B."/>
            <person name="Barry K."/>
            <person name="Hainaut M."/>
            <person name="Henrissat B."/>
            <person name="Johnson J."/>
            <person name="Kuo A."/>
            <person name="Lim J.H.P."/>
            <person name="Lipzen A."/>
            <person name="Nolan M."/>
            <person name="Ohm R.A."/>
            <person name="Tamas L."/>
            <person name="Grigoriev I.V."/>
            <person name="Spatafora J.W."/>
            <person name="Nagy L.G."/>
            <person name="Kovacs G.M."/>
        </authorList>
    </citation>
    <scope>NUCLEOTIDE SEQUENCE [LARGE SCALE GENOMIC DNA]</scope>
    <source>
        <strain evidence="3 4">DSE2036</strain>
    </source>
</reference>
<name>A0A2V1DY04_9PLEO</name>
<keyword evidence="4" id="KW-1185">Reference proteome</keyword>
<dbReference type="AlphaFoldDB" id="A0A2V1DY04"/>
<feature type="domain" description="Zn(2)-C6 fungal-type" evidence="2">
    <location>
        <begin position="9"/>
        <end position="37"/>
    </location>
</feature>
<dbReference type="InterPro" id="IPR036864">
    <property type="entry name" value="Zn2-C6_fun-type_DNA-bd_sf"/>
</dbReference>
<dbReference type="EMBL" id="KZ805346">
    <property type="protein sequence ID" value="PVI02204.1"/>
    <property type="molecule type" value="Genomic_DNA"/>
</dbReference>
<evidence type="ECO:0000313" key="3">
    <source>
        <dbReference type="EMBL" id="PVI02204.1"/>
    </source>
</evidence>
<dbReference type="CDD" id="cd00067">
    <property type="entry name" value="GAL4"/>
    <property type="match status" value="1"/>
</dbReference>
<protein>
    <recommendedName>
        <fullName evidence="2">Zn(2)-C6 fungal-type domain-containing protein</fullName>
    </recommendedName>
</protein>
<organism evidence="3 4">
    <name type="scientific">Periconia macrospinosa</name>
    <dbReference type="NCBI Taxonomy" id="97972"/>
    <lineage>
        <taxon>Eukaryota</taxon>
        <taxon>Fungi</taxon>
        <taxon>Dikarya</taxon>
        <taxon>Ascomycota</taxon>
        <taxon>Pezizomycotina</taxon>
        <taxon>Dothideomycetes</taxon>
        <taxon>Pleosporomycetidae</taxon>
        <taxon>Pleosporales</taxon>
        <taxon>Massarineae</taxon>
        <taxon>Periconiaceae</taxon>
        <taxon>Periconia</taxon>
    </lineage>
</organism>
<dbReference type="SUPFAM" id="SSF57701">
    <property type="entry name" value="Zn2/Cys6 DNA-binding domain"/>
    <property type="match status" value="1"/>
</dbReference>
<evidence type="ECO:0000256" key="1">
    <source>
        <dbReference type="ARBA" id="ARBA00023242"/>
    </source>
</evidence>
<dbReference type="OrthoDB" id="4314040at2759"/>
<sequence length="412" mass="46080">MVGVPKSTGCAVCRKRKIKCDETWPICIHCQKNGKRCPGPPSRHTFKDLGPRLSSDDATSIFSSNSTHNIIDPKPYLYAVQILQVSLEDHQQVHSPNTLCAAVLLGVVEAMAGPRAGTRYLTHIRGTMSCVYDRRHCFLAAPEWDDIAFNRADSFSCEGARQELMRLSATLPGFLCDMQDQNEHKMGRTSFNTDIDSVSEPTPLYACAKYDTYSNEPVFIPRMDNTDFVNGVRGSKKLRKALLDKLCRFKQALEDISASVEARTCDGLYKIGTSALTDFSGAPATLDIHHNHAVATFTLAGALLLASNRILMELLPSSEPLYYALEAKSRMKAYEICNTLRAAHDNRTLDSFSMSLSFIMAYEYCTPTMQEWMLEKMNASLMATLWSDKLMHIMHEKFYLGAAYAQVATLYK</sequence>
<dbReference type="PANTHER" id="PTHR38111">
    <property type="entry name" value="ZN(2)-C6 FUNGAL-TYPE DOMAIN-CONTAINING PROTEIN-RELATED"/>
    <property type="match status" value="1"/>
</dbReference>
<dbReference type="PROSITE" id="PS00463">
    <property type="entry name" value="ZN2_CY6_FUNGAL_1"/>
    <property type="match status" value="1"/>
</dbReference>
<dbReference type="InterPro" id="IPR001138">
    <property type="entry name" value="Zn2Cys6_DnaBD"/>
</dbReference>
<dbReference type="Gene3D" id="4.10.240.10">
    <property type="entry name" value="Zn(2)-C6 fungal-type DNA-binding domain"/>
    <property type="match status" value="1"/>
</dbReference>
<dbReference type="InterPro" id="IPR053178">
    <property type="entry name" value="Osmoadaptation_assoc"/>
</dbReference>
<dbReference type="SMART" id="SM00066">
    <property type="entry name" value="GAL4"/>
    <property type="match status" value="1"/>
</dbReference>
<gene>
    <name evidence="3" type="ORF">DM02DRAFT_590029</name>
</gene>
<accession>A0A2V1DY04</accession>
<dbReference type="PANTHER" id="PTHR38111:SF5">
    <property type="entry name" value="TRANSCRIPTION FACTOR DOMAIN-CONTAINING PROTEIN"/>
    <property type="match status" value="1"/>
</dbReference>
<dbReference type="PROSITE" id="PS50048">
    <property type="entry name" value="ZN2_CY6_FUNGAL_2"/>
    <property type="match status" value="1"/>
</dbReference>
<dbReference type="Pfam" id="PF00172">
    <property type="entry name" value="Zn_clus"/>
    <property type="match status" value="1"/>
</dbReference>
<dbReference type="STRING" id="97972.A0A2V1DY04"/>